<feature type="domain" description="HTH cro/C1-type" evidence="2">
    <location>
        <begin position="20"/>
        <end position="59"/>
    </location>
</feature>
<evidence type="ECO:0000313" key="4">
    <source>
        <dbReference type="Proteomes" id="UP001254564"/>
    </source>
</evidence>
<dbReference type="PROSITE" id="PS50943">
    <property type="entry name" value="HTH_CROC1"/>
    <property type="match status" value="1"/>
</dbReference>
<keyword evidence="4" id="KW-1185">Reference proteome</keyword>
<proteinExistence type="predicted"/>
<organism evidence="3 4">
    <name type="scientific">Vreelandella vilamensis</name>
    <dbReference type="NCBI Taxonomy" id="531309"/>
    <lineage>
        <taxon>Bacteria</taxon>
        <taxon>Pseudomonadati</taxon>
        <taxon>Pseudomonadota</taxon>
        <taxon>Gammaproteobacteria</taxon>
        <taxon>Oceanospirillales</taxon>
        <taxon>Halomonadaceae</taxon>
        <taxon>Vreelandella</taxon>
    </lineage>
</organism>
<accession>A0ABU1GZ95</accession>
<dbReference type="Gene3D" id="1.10.260.40">
    <property type="entry name" value="lambda repressor-like DNA-binding domains"/>
    <property type="match status" value="1"/>
</dbReference>
<sequence length="94" mass="10487">MTMMNPPHPGSLLRRRILPALGLSVTEFAQKLGMSRAAVSRVLHEHAAISPDLAVKLEHGGIGTAKHWLTMQANYELWHAEQKEQNHIERFAVG</sequence>
<evidence type="ECO:0000313" key="3">
    <source>
        <dbReference type="EMBL" id="MDR5897380.1"/>
    </source>
</evidence>
<name>A0ABU1GZ95_9GAMM</name>
<evidence type="ECO:0000259" key="2">
    <source>
        <dbReference type="PROSITE" id="PS50943"/>
    </source>
</evidence>
<dbReference type="NCBIfam" id="TIGR02607">
    <property type="entry name" value="antidote_HigA"/>
    <property type="match status" value="1"/>
</dbReference>
<dbReference type="PANTHER" id="PTHR36924:SF1">
    <property type="entry name" value="ANTITOXIN HIGA-1"/>
    <property type="match status" value="1"/>
</dbReference>
<dbReference type="InterPro" id="IPR001387">
    <property type="entry name" value="Cro/C1-type_HTH"/>
</dbReference>
<evidence type="ECO:0000256" key="1">
    <source>
        <dbReference type="ARBA" id="ARBA00023125"/>
    </source>
</evidence>
<dbReference type="InterPro" id="IPR013430">
    <property type="entry name" value="Toxin_antidote_HigA"/>
</dbReference>
<comment type="caution">
    <text evidence="3">The sequence shown here is derived from an EMBL/GenBank/DDBJ whole genome shotgun (WGS) entry which is preliminary data.</text>
</comment>
<dbReference type="Pfam" id="PF01381">
    <property type="entry name" value="HTH_3"/>
    <property type="match status" value="1"/>
</dbReference>
<protein>
    <submittedName>
        <fullName evidence="3">HigA family addiction module antitoxin</fullName>
    </submittedName>
</protein>
<gene>
    <name evidence="3" type="ORF">QC823_00005</name>
</gene>
<dbReference type="InterPro" id="IPR010982">
    <property type="entry name" value="Lambda_DNA-bd_dom_sf"/>
</dbReference>
<dbReference type="EMBL" id="JARWAN010000001">
    <property type="protein sequence ID" value="MDR5897380.1"/>
    <property type="molecule type" value="Genomic_DNA"/>
</dbReference>
<dbReference type="PANTHER" id="PTHR36924">
    <property type="entry name" value="ANTITOXIN HIGA-1"/>
    <property type="match status" value="1"/>
</dbReference>
<dbReference type="Proteomes" id="UP001254564">
    <property type="component" value="Unassembled WGS sequence"/>
</dbReference>
<reference evidence="3 4" key="1">
    <citation type="submission" date="2023-04" db="EMBL/GenBank/DDBJ databases">
        <title>A long-awaited taxogenomic arrangement of the family Halomonadaceae.</title>
        <authorList>
            <person name="De La Haba R."/>
            <person name="Chuvochina M."/>
            <person name="Wittouck S."/>
            <person name="Arahal D.R."/>
            <person name="Sanchez-Porro C."/>
            <person name="Hugenholtz P."/>
            <person name="Ventosa A."/>
        </authorList>
    </citation>
    <scope>NUCLEOTIDE SEQUENCE [LARGE SCALE GENOMIC DNA]</scope>
    <source>
        <strain evidence="3 4">DSM 21020</strain>
    </source>
</reference>
<dbReference type="CDD" id="cd00093">
    <property type="entry name" value="HTH_XRE"/>
    <property type="match status" value="1"/>
</dbReference>
<dbReference type="RefSeq" id="WP_309654308.1">
    <property type="nucleotide sequence ID" value="NZ_JARWAN010000001.1"/>
</dbReference>
<keyword evidence="1" id="KW-0238">DNA-binding</keyword>
<dbReference type="SUPFAM" id="SSF47413">
    <property type="entry name" value="lambda repressor-like DNA-binding domains"/>
    <property type="match status" value="1"/>
</dbReference>